<accession>A0A072NG44</accession>
<dbReference type="AlphaFoldDB" id="A0A072NG44"/>
<dbReference type="Pfam" id="PF10730">
    <property type="entry name" value="DUF2521"/>
    <property type="match status" value="1"/>
</dbReference>
<dbReference type="GeneID" id="89469334"/>
<dbReference type="PATRIC" id="fig|1348973.3.peg.4229"/>
<dbReference type="RefSeq" id="WP_003331692.1">
    <property type="nucleotide sequence ID" value="NZ_JJRY01000026.1"/>
</dbReference>
<dbReference type="OrthoDB" id="2915109at2"/>
<dbReference type="InterPro" id="IPR019667">
    <property type="entry name" value="Uncharacterised_YbaK"/>
</dbReference>
<evidence type="ECO:0008006" key="3">
    <source>
        <dbReference type="Google" id="ProtNLM"/>
    </source>
</evidence>
<protein>
    <recommendedName>
        <fullName evidence="3">DUF2521 family protein</fullName>
    </recommendedName>
</protein>
<evidence type="ECO:0000313" key="1">
    <source>
        <dbReference type="EMBL" id="KEF36516.1"/>
    </source>
</evidence>
<reference evidence="1 2" key="1">
    <citation type="submission" date="2014-04" db="EMBL/GenBank/DDBJ databases">
        <title>Draft genome sequence of Bacillus azotoformans MEV2011, a (co-) denitrifying strain unable to grow in the presence of oxygen.</title>
        <authorList>
            <person name="Nielsen M."/>
            <person name="Schreiber L."/>
            <person name="Finster K."/>
            <person name="Schramm A."/>
        </authorList>
    </citation>
    <scope>NUCLEOTIDE SEQUENCE [LARGE SCALE GENOMIC DNA]</scope>
    <source>
        <strain evidence="1 2">MEV2011</strain>
    </source>
</reference>
<dbReference type="Proteomes" id="UP000027936">
    <property type="component" value="Unassembled WGS sequence"/>
</dbReference>
<comment type="caution">
    <text evidence="1">The sequence shown here is derived from an EMBL/GenBank/DDBJ whole genome shotgun (WGS) entry which is preliminary data.</text>
</comment>
<sequence>MNVITTLMDKREEKRIAFERKVLRELSINKLKEKVNLYFSPYFRSQSIFSTAIEDGSIDIAIELYILGAKMSRFGYFGETEEQVRTRCADEMKYYTDSLFEYLQYWGAAGGNDLVNESIFLAAEQFTSYWWNEGFRKGEMRYKMRLH</sequence>
<organism evidence="1 2">
    <name type="scientific">Schinkia azotoformans MEV2011</name>
    <dbReference type="NCBI Taxonomy" id="1348973"/>
    <lineage>
        <taxon>Bacteria</taxon>
        <taxon>Bacillati</taxon>
        <taxon>Bacillota</taxon>
        <taxon>Bacilli</taxon>
        <taxon>Bacillales</taxon>
        <taxon>Bacillaceae</taxon>
        <taxon>Calidifontibacillus/Schinkia group</taxon>
        <taxon>Schinkia</taxon>
    </lineage>
</organism>
<dbReference type="EMBL" id="JJRY01000026">
    <property type="protein sequence ID" value="KEF36516.1"/>
    <property type="molecule type" value="Genomic_DNA"/>
</dbReference>
<gene>
    <name evidence="1" type="ORF">M670_04352</name>
</gene>
<evidence type="ECO:0000313" key="2">
    <source>
        <dbReference type="Proteomes" id="UP000027936"/>
    </source>
</evidence>
<proteinExistence type="predicted"/>
<name>A0A072NG44_SCHAZ</name>